<feature type="transmembrane region" description="Helical" evidence="2">
    <location>
        <begin position="375"/>
        <end position="397"/>
    </location>
</feature>
<feature type="transmembrane region" description="Helical" evidence="2">
    <location>
        <begin position="170"/>
        <end position="190"/>
    </location>
</feature>
<sequence>MFLGLIKNEFIKLFAKKKTYIILVLFLGLSVIIAVMAKKQEEDYLRSIDPQFRVSRIEEEIGYAERSLEDIKTSTDIPDAEREEILADNEEYLANLKQDLEEAKAQLENPSASDWRVSAEEELKNYKEALANTKDKDSVNYFEKEIRRLEMHLEKDIPTTESMMNQGFNYLKSSLMVIMTGFLAFGLILFNADVMSGEYNPGTLKFLLIQPVTRVKVLLAKYLVAMITSVALILGVQLLFTAGVGILNGFGSPDLPVFMGERYQAVLQEGNRYIVGLPGTGAFGTTTEYLLKSLLLEALFIAAMGAFILLVSVVSKSTVISFTVLIGTLLGTNILYTLSAGYRKVSAYLFLHQGNADGIITGTIMRETGNLNYTFGLSVAVLTLSTVAMVGASMMVFKKRDILI</sequence>
<gene>
    <name evidence="3" type="ORF">KCG48_05200</name>
</gene>
<comment type="caution">
    <text evidence="3">The sequence shown here is derived from an EMBL/GenBank/DDBJ whole genome shotgun (WGS) entry which is preliminary data.</text>
</comment>
<evidence type="ECO:0000256" key="1">
    <source>
        <dbReference type="SAM" id="Coils"/>
    </source>
</evidence>
<protein>
    <submittedName>
        <fullName evidence="3">ABC transporter permease subunit</fullName>
    </submittedName>
</protein>
<accession>A0A941CQ49</accession>
<feature type="coiled-coil region" evidence="1">
    <location>
        <begin position="82"/>
        <end position="136"/>
    </location>
</feature>
<dbReference type="PANTHER" id="PTHR37305:SF1">
    <property type="entry name" value="MEMBRANE PROTEIN"/>
    <property type="match status" value="1"/>
</dbReference>
<dbReference type="GO" id="GO:0005886">
    <property type="term" value="C:plasma membrane"/>
    <property type="evidence" value="ECO:0007669"/>
    <property type="project" value="UniProtKB-SubCell"/>
</dbReference>
<dbReference type="EMBL" id="JAGSCS010000004">
    <property type="protein sequence ID" value="MBR0575738.1"/>
    <property type="molecule type" value="Genomic_DNA"/>
</dbReference>
<keyword evidence="2" id="KW-0812">Transmembrane</keyword>
<evidence type="ECO:0000313" key="3">
    <source>
        <dbReference type="EMBL" id="MBR0575738.1"/>
    </source>
</evidence>
<feature type="transmembrane region" description="Helical" evidence="2">
    <location>
        <begin position="20"/>
        <end position="37"/>
    </location>
</feature>
<dbReference type="Pfam" id="PF12679">
    <property type="entry name" value="ABC2_membrane_2"/>
    <property type="match status" value="1"/>
</dbReference>
<name>A0A941CQ49_9CLOT</name>
<dbReference type="GO" id="GO:0140359">
    <property type="term" value="F:ABC-type transporter activity"/>
    <property type="evidence" value="ECO:0007669"/>
    <property type="project" value="InterPro"/>
</dbReference>
<proteinExistence type="predicted"/>
<evidence type="ECO:0000313" key="4">
    <source>
        <dbReference type="Proteomes" id="UP000675379"/>
    </source>
</evidence>
<feature type="transmembrane region" description="Helical" evidence="2">
    <location>
        <begin position="322"/>
        <end position="342"/>
    </location>
</feature>
<keyword evidence="2" id="KW-1133">Transmembrane helix</keyword>
<feature type="transmembrane region" description="Helical" evidence="2">
    <location>
        <begin position="294"/>
        <end position="315"/>
    </location>
</feature>
<dbReference type="RefSeq" id="WP_211800313.1">
    <property type="nucleotide sequence ID" value="NZ_JAGSCS010000004.1"/>
</dbReference>
<evidence type="ECO:0000256" key="2">
    <source>
        <dbReference type="SAM" id="Phobius"/>
    </source>
</evidence>
<reference evidence="3" key="1">
    <citation type="submission" date="2021-04" db="EMBL/GenBank/DDBJ databases">
        <title>Proteiniclasticum sedimins sp. nov., an obligate anaerobic bacterium isolated from anaerobic sludge.</title>
        <authorList>
            <person name="Liu J."/>
        </authorList>
    </citation>
    <scope>NUCLEOTIDE SEQUENCE</scope>
    <source>
        <strain evidence="3">BAD-10</strain>
    </source>
</reference>
<dbReference type="Proteomes" id="UP000675379">
    <property type="component" value="Unassembled WGS sequence"/>
</dbReference>
<keyword evidence="4" id="KW-1185">Reference proteome</keyword>
<dbReference type="PANTHER" id="PTHR37305">
    <property type="entry name" value="INTEGRAL MEMBRANE PROTEIN-RELATED"/>
    <property type="match status" value="1"/>
</dbReference>
<feature type="transmembrane region" description="Helical" evidence="2">
    <location>
        <begin position="222"/>
        <end position="247"/>
    </location>
</feature>
<keyword evidence="2" id="KW-0472">Membrane</keyword>
<dbReference type="AlphaFoldDB" id="A0A941CQ49"/>
<organism evidence="3 4">
    <name type="scientific">Proteiniclasticum sediminis</name>
    <dbReference type="NCBI Taxonomy" id="2804028"/>
    <lineage>
        <taxon>Bacteria</taxon>
        <taxon>Bacillati</taxon>
        <taxon>Bacillota</taxon>
        <taxon>Clostridia</taxon>
        <taxon>Eubacteriales</taxon>
        <taxon>Clostridiaceae</taxon>
        <taxon>Proteiniclasticum</taxon>
    </lineage>
</organism>
<keyword evidence="1" id="KW-0175">Coiled coil</keyword>